<reference evidence="2 3" key="1">
    <citation type="submission" date="2017-12" db="EMBL/GenBank/DDBJ databases">
        <title>Comparative genomics of Botrytis spp.</title>
        <authorList>
            <person name="Valero-Jimenez C.A."/>
            <person name="Tapia P."/>
            <person name="Veloso J."/>
            <person name="Silva-Moreno E."/>
            <person name="Staats M."/>
            <person name="Valdes J.H."/>
            <person name="Van Kan J.A.L."/>
        </authorList>
    </citation>
    <scope>NUCLEOTIDE SEQUENCE [LARGE SCALE GENOMIC DNA]</scope>
    <source>
        <strain evidence="2 3">MUCL3349</strain>
    </source>
</reference>
<gene>
    <name evidence="2" type="ORF">BPOR_0607g00040</name>
</gene>
<dbReference type="Proteomes" id="UP000297280">
    <property type="component" value="Unassembled WGS sequence"/>
</dbReference>
<dbReference type="EMBL" id="PQXO01000606">
    <property type="protein sequence ID" value="TGO83688.1"/>
    <property type="molecule type" value="Genomic_DNA"/>
</dbReference>
<feature type="region of interest" description="Disordered" evidence="1">
    <location>
        <begin position="21"/>
        <end position="43"/>
    </location>
</feature>
<sequence>MALSAGARSAAADAKKPKTLADMLLSSEDSPSTNKSAERWPPDLGLPNADAISDFLQSHDFCLHFDLLYKSAIHPRTLTAPNPKVSSIVTVQKMIIEGRAYGDGKYSDPDPHMKGWQDADHYVLCLYRLYIFNSTRRNGLSTNR</sequence>
<comment type="caution">
    <text evidence="2">The sequence shown here is derived from an EMBL/GenBank/DDBJ whole genome shotgun (WGS) entry which is preliminary data.</text>
</comment>
<evidence type="ECO:0000256" key="1">
    <source>
        <dbReference type="SAM" id="MobiDB-lite"/>
    </source>
</evidence>
<dbReference type="AlphaFoldDB" id="A0A4Z1KE45"/>
<keyword evidence="3" id="KW-1185">Reference proteome</keyword>
<name>A0A4Z1KE45_9HELO</name>
<organism evidence="2 3">
    <name type="scientific">Botrytis porri</name>
    <dbReference type="NCBI Taxonomy" id="87229"/>
    <lineage>
        <taxon>Eukaryota</taxon>
        <taxon>Fungi</taxon>
        <taxon>Dikarya</taxon>
        <taxon>Ascomycota</taxon>
        <taxon>Pezizomycotina</taxon>
        <taxon>Leotiomycetes</taxon>
        <taxon>Helotiales</taxon>
        <taxon>Sclerotiniaceae</taxon>
        <taxon>Botrytis</taxon>
    </lineage>
</organism>
<protein>
    <submittedName>
        <fullName evidence="2">Uncharacterized protein</fullName>
    </submittedName>
</protein>
<accession>A0A4Z1KE45</accession>
<evidence type="ECO:0000313" key="2">
    <source>
        <dbReference type="EMBL" id="TGO83688.1"/>
    </source>
</evidence>
<proteinExistence type="predicted"/>
<dbReference type="OrthoDB" id="3553597at2759"/>
<evidence type="ECO:0000313" key="3">
    <source>
        <dbReference type="Proteomes" id="UP000297280"/>
    </source>
</evidence>